<dbReference type="PRINTS" id="PR00164">
    <property type="entry name" value="ABC2TRNSPORT"/>
</dbReference>
<feature type="transmembrane region" description="Helical" evidence="6">
    <location>
        <begin position="65"/>
        <end position="87"/>
    </location>
</feature>
<feature type="transmembrane region" description="Helical" evidence="6">
    <location>
        <begin position="108"/>
        <end position="129"/>
    </location>
</feature>
<evidence type="ECO:0000256" key="2">
    <source>
        <dbReference type="ARBA" id="ARBA00022692"/>
    </source>
</evidence>
<dbReference type="PANTHER" id="PTHR43027">
    <property type="entry name" value="DOXORUBICIN RESISTANCE ABC TRANSPORTER PERMEASE PROTEIN DRRC-RELATED"/>
    <property type="match status" value="1"/>
</dbReference>
<dbReference type="PIRSF" id="PIRSF006648">
    <property type="entry name" value="DrrB"/>
    <property type="match status" value="1"/>
</dbReference>
<feature type="transmembrane region" description="Helical" evidence="6">
    <location>
        <begin position="175"/>
        <end position="196"/>
    </location>
</feature>
<dbReference type="InterPro" id="IPR000412">
    <property type="entry name" value="ABC_2_transport"/>
</dbReference>
<feature type="transmembrane region" description="Helical" evidence="6">
    <location>
        <begin position="230"/>
        <end position="251"/>
    </location>
</feature>
<evidence type="ECO:0000256" key="3">
    <source>
        <dbReference type="ARBA" id="ARBA00022989"/>
    </source>
</evidence>
<evidence type="ECO:0000256" key="4">
    <source>
        <dbReference type="ARBA" id="ARBA00023136"/>
    </source>
</evidence>
<protein>
    <recommendedName>
        <fullName evidence="6">Transport permease protein</fullName>
    </recommendedName>
</protein>
<keyword evidence="5" id="KW-0046">Antibiotic resistance</keyword>
<dbReference type="EMBL" id="JAVREM010000036">
    <property type="protein sequence ID" value="MDT0321217.1"/>
    <property type="molecule type" value="Genomic_DNA"/>
</dbReference>
<comment type="subcellular location">
    <subcellularLocation>
        <location evidence="6">Cell membrane</location>
        <topology evidence="6">Multi-pass membrane protein</topology>
    </subcellularLocation>
    <subcellularLocation>
        <location evidence="1">Membrane</location>
        <topology evidence="1">Multi-pass membrane protein</topology>
    </subcellularLocation>
</comment>
<comment type="similarity">
    <text evidence="6">Belongs to the ABC-2 integral membrane protein family.</text>
</comment>
<dbReference type="PROSITE" id="PS51012">
    <property type="entry name" value="ABC_TM2"/>
    <property type="match status" value="1"/>
</dbReference>
<organism evidence="8 9">
    <name type="scientific">Streptomyces millisiae</name>
    <dbReference type="NCBI Taxonomy" id="3075542"/>
    <lineage>
        <taxon>Bacteria</taxon>
        <taxon>Bacillati</taxon>
        <taxon>Actinomycetota</taxon>
        <taxon>Actinomycetes</taxon>
        <taxon>Kitasatosporales</taxon>
        <taxon>Streptomycetaceae</taxon>
        <taxon>Streptomyces</taxon>
    </lineage>
</organism>
<keyword evidence="4 6" id="KW-0472">Membrane</keyword>
<reference evidence="9" key="1">
    <citation type="submission" date="2023-07" db="EMBL/GenBank/DDBJ databases">
        <title>30 novel species of actinomycetes from the DSMZ collection.</title>
        <authorList>
            <person name="Nouioui I."/>
        </authorList>
    </citation>
    <scope>NUCLEOTIDE SEQUENCE [LARGE SCALE GENOMIC DNA]</scope>
    <source>
        <strain evidence="9">DSM 44918</strain>
    </source>
</reference>
<sequence>MSTIAVSRRATAAAVLRAEARLFLREPGSLFWVLLFPALLLAILGAIPSFREVDDELDGLRVVDLYVPVTVLLGLIVAGFQAMPPIVTGYRERGILRRMSTTPVPPSAVLGAQMVLHGTAALVSALLALTVGRLAYDVSLPSQPLGYGLALLLAVAAALALGSVVTALTRTSRIATAVGSAVLFPMMFCVGVWMPIQTMPDVLARIVETTPFGAAAQALGEAAAGDWPGWYHLGVLATWTVAATAVATRWFRWE</sequence>
<comment type="caution">
    <text evidence="8">The sequence shown here is derived from an EMBL/GenBank/DDBJ whole genome shotgun (WGS) entry which is preliminary data.</text>
</comment>
<keyword evidence="6" id="KW-0813">Transport</keyword>
<keyword evidence="9" id="KW-1185">Reference proteome</keyword>
<dbReference type="RefSeq" id="WP_311601422.1">
    <property type="nucleotide sequence ID" value="NZ_JAVREM010000036.1"/>
</dbReference>
<evidence type="ECO:0000256" key="5">
    <source>
        <dbReference type="ARBA" id="ARBA00023251"/>
    </source>
</evidence>
<name>A0ABU2LUF0_9ACTN</name>
<feature type="domain" description="ABC transmembrane type-2" evidence="7">
    <location>
        <begin position="28"/>
        <end position="254"/>
    </location>
</feature>
<dbReference type="Proteomes" id="UP001183420">
    <property type="component" value="Unassembled WGS sequence"/>
</dbReference>
<keyword evidence="6" id="KW-1003">Cell membrane</keyword>
<gene>
    <name evidence="8" type="ORF">RNC47_23065</name>
</gene>
<dbReference type="InterPro" id="IPR013525">
    <property type="entry name" value="ABC2_TM"/>
</dbReference>
<dbReference type="PANTHER" id="PTHR43027:SF2">
    <property type="entry name" value="TRANSPORT PERMEASE PROTEIN"/>
    <property type="match status" value="1"/>
</dbReference>
<feature type="transmembrane region" description="Helical" evidence="6">
    <location>
        <begin position="149"/>
        <end position="168"/>
    </location>
</feature>
<dbReference type="InterPro" id="IPR052902">
    <property type="entry name" value="ABC-2_transporter"/>
</dbReference>
<evidence type="ECO:0000313" key="8">
    <source>
        <dbReference type="EMBL" id="MDT0321217.1"/>
    </source>
</evidence>
<evidence type="ECO:0000256" key="6">
    <source>
        <dbReference type="RuleBase" id="RU361157"/>
    </source>
</evidence>
<accession>A0ABU2LUF0</accession>
<keyword evidence="2 6" id="KW-0812">Transmembrane</keyword>
<dbReference type="Pfam" id="PF01061">
    <property type="entry name" value="ABC2_membrane"/>
    <property type="match status" value="1"/>
</dbReference>
<proteinExistence type="inferred from homology"/>
<dbReference type="InterPro" id="IPR047817">
    <property type="entry name" value="ABC2_TM_bact-type"/>
</dbReference>
<evidence type="ECO:0000259" key="7">
    <source>
        <dbReference type="PROSITE" id="PS51012"/>
    </source>
</evidence>
<evidence type="ECO:0000256" key="1">
    <source>
        <dbReference type="ARBA" id="ARBA00004141"/>
    </source>
</evidence>
<feature type="transmembrane region" description="Helical" evidence="6">
    <location>
        <begin position="30"/>
        <end position="50"/>
    </location>
</feature>
<evidence type="ECO:0000313" key="9">
    <source>
        <dbReference type="Proteomes" id="UP001183420"/>
    </source>
</evidence>
<keyword evidence="3 6" id="KW-1133">Transmembrane helix</keyword>